<accession>A0ACB7RK76</accession>
<reference evidence="1" key="1">
    <citation type="submission" date="2020-05" db="EMBL/GenBank/DDBJ databases">
        <title>Large-scale comparative analyses of tick genomes elucidate their genetic diversity and vector capacities.</title>
        <authorList>
            <person name="Jia N."/>
            <person name="Wang J."/>
            <person name="Shi W."/>
            <person name="Du L."/>
            <person name="Sun Y."/>
            <person name="Zhan W."/>
            <person name="Jiang J."/>
            <person name="Wang Q."/>
            <person name="Zhang B."/>
            <person name="Ji P."/>
            <person name="Sakyi L.B."/>
            <person name="Cui X."/>
            <person name="Yuan T."/>
            <person name="Jiang B."/>
            <person name="Yang W."/>
            <person name="Lam T.T.-Y."/>
            <person name="Chang Q."/>
            <person name="Ding S."/>
            <person name="Wang X."/>
            <person name="Zhu J."/>
            <person name="Ruan X."/>
            <person name="Zhao L."/>
            <person name="Wei J."/>
            <person name="Que T."/>
            <person name="Du C."/>
            <person name="Cheng J."/>
            <person name="Dai P."/>
            <person name="Han X."/>
            <person name="Huang E."/>
            <person name="Gao Y."/>
            <person name="Liu J."/>
            <person name="Shao H."/>
            <person name="Ye R."/>
            <person name="Li L."/>
            <person name="Wei W."/>
            <person name="Wang X."/>
            <person name="Wang C."/>
            <person name="Yang T."/>
            <person name="Huo Q."/>
            <person name="Li W."/>
            <person name="Guo W."/>
            <person name="Chen H."/>
            <person name="Zhou L."/>
            <person name="Ni X."/>
            <person name="Tian J."/>
            <person name="Zhou Y."/>
            <person name="Sheng Y."/>
            <person name="Liu T."/>
            <person name="Pan Y."/>
            <person name="Xia L."/>
            <person name="Li J."/>
            <person name="Zhao F."/>
            <person name="Cao W."/>
        </authorList>
    </citation>
    <scope>NUCLEOTIDE SEQUENCE</scope>
    <source>
        <strain evidence="1">Hyas-2018</strain>
    </source>
</reference>
<name>A0ACB7RK76_HYAAI</name>
<evidence type="ECO:0000313" key="1">
    <source>
        <dbReference type="EMBL" id="KAH6922855.1"/>
    </source>
</evidence>
<comment type="caution">
    <text evidence="1">The sequence shown here is derived from an EMBL/GenBank/DDBJ whole genome shotgun (WGS) entry which is preliminary data.</text>
</comment>
<protein>
    <submittedName>
        <fullName evidence="1">Uncharacterized protein</fullName>
    </submittedName>
</protein>
<keyword evidence="2" id="KW-1185">Reference proteome</keyword>
<proteinExistence type="predicted"/>
<gene>
    <name evidence="1" type="ORF">HPB50_019857</name>
</gene>
<dbReference type="Proteomes" id="UP000821845">
    <property type="component" value="Chromosome 9"/>
</dbReference>
<sequence>MLIVTGAEEAGRARTPAGFLGSTWLAFAATSQPGAPLTRPSVRACVHYEHLCERVHALACGHWPSERPEDCSGVRTCVRAGRNERRYWGGSLEGKASGTNASEGKEASLLTHLCPSYLSSPSPILRVVQPPSDASSPIRAGHRAYGDRKQEDDEERWCMAAKSLPACPLGVFTSAR</sequence>
<dbReference type="EMBL" id="CM023489">
    <property type="protein sequence ID" value="KAH6922855.1"/>
    <property type="molecule type" value="Genomic_DNA"/>
</dbReference>
<organism evidence="1 2">
    <name type="scientific">Hyalomma asiaticum</name>
    <name type="common">Tick</name>
    <dbReference type="NCBI Taxonomy" id="266040"/>
    <lineage>
        <taxon>Eukaryota</taxon>
        <taxon>Metazoa</taxon>
        <taxon>Ecdysozoa</taxon>
        <taxon>Arthropoda</taxon>
        <taxon>Chelicerata</taxon>
        <taxon>Arachnida</taxon>
        <taxon>Acari</taxon>
        <taxon>Parasitiformes</taxon>
        <taxon>Ixodida</taxon>
        <taxon>Ixodoidea</taxon>
        <taxon>Ixodidae</taxon>
        <taxon>Hyalomminae</taxon>
        <taxon>Hyalomma</taxon>
    </lineage>
</organism>
<evidence type="ECO:0000313" key="2">
    <source>
        <dbReference type="Proteomes" id="UP000821845"/>
    </source>
</evidence>